<reference evidence="2 3" key="1">
    <citation type="submission" date="2016-04" db="EMBL/GenBank/DDBJ databases">
        <title>Draft genome of Fonsecaea erecta CBS 125763.</title>
        <authorList>
            <person name="Weiss V.A."/>
            <person name="Vicente V.A."/>
            <person name="Raittz R.T."/>
            <person name="Moreno L.F."/>
            <person name="De Souza E.M."/>
            <person name="Pedrosa F.O."/>
            <person name="Steffens M.B."/>
            <person name="Faoro H."/>
            <person name="Tadra-Sfeir M.Z."/>
            <person name="Najafzadeh M.J."/>
            <person name="Felipe M.S."/>
            <person name="Teixeira M."/>
            <person name="Sun J."/>
            <person name="Xi L."/>
            <person name="Gomes R."/>
            <person name="De Azevedo C.M."/>
            <person name="Salgado C.G."/>
            <person name="Da Silva M.B."/>
            <person name="Nascimento M.F."/>
            <person name="Queiroz-Telles F."/>
            <person name="Attili D.S."/>
            <person name="Gorbushina A."/>
        </authorList>
    </citation>
    <scope>NUCLEOTIDE SEQUENCE [LARGE SCALE GENOMIC DNA]</scope>
    <source>
        <strain evidence="2 3">CBS 125763</strain>
    </source>
</reference>
<comment type="caution">
    <text evidence="2">The sequence shown here is derived from an EMBL/GenBank/DDBJ whole genome shotgun (WGS) entry which is preliminary data.</text>
</comment>
<keyword evidence="3" id="KW-1185">Reference proteome</keyword>
<sequence>MAHRTYVKEGQPLAMSLDTAGNDATLPALDILPVLPFVLVLCWIIGKDDMTLSFDGFQIAVSFVAVLLVDSLMRKKPANGPAAGLLTTTVDQAAQSARLGAAVRREDLLSLGTGI</sequence>
<protein>
    <submittedName>
        <fullName evidence="2">Uncharacterized protein</fullName>
    </submittedName>
</protein>
<dbReference type="AlphaFoldDB" id="A0A178Z4T5"/>
<gene>
    <name evidence="2" type="ORF">AYL99_11630</name>
</gene>
<keyword evidence="1" id="KW-0472">Membrane</keyword>
<dbReference type="STRING" id="1367422.A0A178Z4T5"/>
<dbReference type="RefSeq" id="XP_018687462.1">
    <property type="nucleotide sequence ID" value="XM_018843135.1"/>
</dbReference>
<name>A0A178Z4T5_9EURO</name>
<evidence type="ECO:0000256" key="1">
    <source>
        <dbReference type="SAM" id="Phobius"/>
    </source>
</evidence>
<proteinExistence type="predicted"/>
<keyword evidence="1" id="KW-0812">Transmembrane</keyword>
<dbReference type="EMBL" id="LVYI01000015">
    <property type="protein sequence ID" value="OAP54095.1"/>
    <property type="molecule type" value="Genomic_DNA"/>
</dbReference>
<evidence type="ECO:0000313" key="3">
    <source>
        <dbReference type="Proteomes" id="UP000078343"/>
    </source>
</evidence>
<dbReference type="Proteomes" id="UP000078343">
    <property type="component" value="Unassembled WGS sequence"/>
</dbReference>
<dbReference type="GeneID" id="30015798"/>
<dbReference type="OrthoDB" id="1699231at2759"/>
<accession>A0A178Z4T5</accession>
<keyword evidence="1" id="KW-1133">Transmembrane helix</keyword>
<organism evidence="2 3">
    <name type="scientific">Fonsecaea erecta</name>
    <dbReference type="NCBI Taxonomy" id="1367422"/>
    <lineage>
        <taxon>Eukaryota</taxon>
        <taxon>Fungi</taxon>
        <taxon>Dikarya</taxon>
        <taxon>Ascomycota</taxon>
        <taxon>Pezizomycotina</taxon>
        <taxon>Eurotiomycetes</taxon>
        <taxon>Chaetothyriomycetidae</taxon>
        <taxon>Chaetothyriales</taxon>
        <taxon>Herpotrichiellaceae</taxon>
        <taxon>Fonsecaea</taxon>
    </lineage>
</organism>
<feature type="transmembrane region" description="Helical" evidence="1">
    <location>
        <begin position="24"/>
        <end position="46"/>
    </location>
</feature>
<evidence type="ECO:0000313" key="2">
    <source>
        <dbReference type="EMBL" id="OAP54095.1"/>
    </source>
</evidence>